<dbReference type="AlphaFoldDB" id="A0AA36IR39"/>
<keyword evidence="5" id="KW-1185">Reference proteome</keyword>
<evidence type="ECO:0000259" key="1">
    <source>
        <dbReference type="Pfam" id="PF03795"/>
    </source>
</evidence>
<feature type="domain" description="YCII-related" evidence="1">
    <location>
        <begin position="1"/>
        <end position="107"/>
    </location>
</feature>
<feature type="domain" description="DUF6596" evidence="3">
    <location>
        <begin position="278"/>
        <end position="371"/>
    </location>
</feature>
<sequence>MRYTFLLYSDPADFADMTQEDWAAMQEVYGAYIGALKEAGVFVDTDWLQPVETATTLSLKTGSRTVQDGPFADTKETLGGYFVIDVPDLDVAMAWAEKCPAAKAGKAARAAESAARASYGKLIAILAKRSGDIAGAEDALADAFAKALKRWPETGVPDNPEAWLLTAARNRMTDTQRRRARFPETDAIPDMADSATTAETMPDERLSLMMVCAHPALPEDLHTPLMLQTVLGVEAADIARAFVVTPSAMAQRLVRAKRKIRDARIPVQMPDETDLPERLGAVREAIYAAHALDWLAPSDALGQEALYLADLLRHLAPDDAEAHGLAALIAFGHARRHARIRDGMLVPLDEQDATLWDGRLIVYGQTALAAAHARAAPGRFQIEAAIQGLHLDRAKTGRIDWLALDKLYFGLGRIAPSLGAAVAHAIVIAERHGPPAGLDALSRLDEKATRAFQPFWAARGALLADLGDIAGAIEAYEKAVSLSVEPPLRRYLDRRIESMRAGGRPAAKAGDARPE</sequence>
<dbReference type="SUPFAM" id="SSF88659">
    <property type="entry name" value="Sigma3 and sigma4 domains of RNA polymerase sigma factors"/>
    <property type="match status" value="1"/>
</dbReference>
<dbReference type="SUPFAM" id="SSF54909">
    <property type="entry name" value="Dimeric alpha+beta barrel"/>
    <property type="match status" value="1"/>
</dbReference>
<dbReference type="EMBL" id="CAUJNA010002223">
    <property type="protein sequence ID" value="CAJ1391294.1"/>
    <property type="molecule type" value="Genomic_DNA"/>
</dbReference>
<evidence type="ECO:0008006" key="6">
    <source>
        <dbReference type="Google" id="ProtNLM"/>
    </source>
</evidence>
<dbReference type="InterPro" id="IPR013325">
    <property type="entry name" value="RNA_pol_sigma_r2"/>
</dbReference>
<accession>A0AA36IR39</accession>
<dbReference type="Pfam" id="PF03795">
    <property type="entry name" value="YCII"/>
    <property type="match status" value="1"/>
</dbReference>
<dbReference type="Pfam" id="PF04542">
    <property type="entry name" value="Sigma70_r2"/>
    <property type="match status" value="1"/>
</dbReference>
<evidence type="ECO:0000313" key="4">
    <source>
        <dbReference type="EMBL" id="CAJ1391294.1"/>
    </source>
</evidence>
<dbReference type="InterPro" id="IPR046531">
    <property type="entry name" value="DUF6596"/>
</dbReference>
<name>A0AA36IR39_9DINO</name>
<feature type="domain" description="RNA polymerase sigma-70 region 2" evidence="2">
    <location>
        <begin position="119"/>
        <end position="181"/>
    </location>
</feature>
<dbReference type="Proteomes" id="UP001178507">
    <property type="component" value="Unassembled WGS sequence"/>
</dbReference>
<organism evidence="4 5">
    <name type="scientific">Effrenium voratum</name>
    <dbReference type="NCBI Taxonomy" id="2562239"/>
    <lineage>
        <taxon>Eukaryota</taxon>
        <taxon>Sar</taxon>
        <taxon>Alveolata</taxon>
        <taxon>Dinophyceae</taxon>
        <taxon>Suessiales</taxon>
        <taxon>Symbiodiniaceae</taxon>
        <taxon>Effrenium</taxon>
    </lineage>
</organism>
<dbReference type="SUPFAM" id="SSF88946">
    <property type="entry name" value="Sigma2 domain of RNA polymerase sigma factors"/>
    <property type="match status" value="1"/>
</dbReference>
<dbReference type="GO" id="GO:0003700">
    <property type="term" value="F:DNA-binding transcription factor activity"/>
    <property type="evidence" value="ECO:0007669"/>
    <property type="project" value="InterPro"/>
</dbReference>
<comment type="caution">
    <text evidence="4">The sequence shown here is derived from an EMBL/GenBank/DDBJ whole genome shotgun (WGS) entry which is preliminary data.</text>
</comment>
<evidence type="ECO:0000259" key="2">
    <source>
        <dbReference type="Pfam" id="PF04542"/>
    </source>
</evidence>
<dbReference type="InterPro" id="IPR007627">
    <property type="entry name" value="RNA_pol_sigma70_r2"/>
</dbReference>
<dbReference type="InterPro" id="IPR005545">
    <property type="entry name" value="YCII"/>
</dbReference>
<dbReference type="Gene3D" id="3.30.70.1060">
    <property type="entry name" value="Dimeric alpha+beta barrel"/>
    <property type="match status" value="1"/>
</dbReference>
<dbReference type="InterPro" id="IPR011008">
    <property type="entry name" value="Dimeric_a/b-barrel"/>
</dbReference>
<gene>
    <name evidence="4" type="ORF">EVOR1521_LOCUS16558</name>
</gene>
<dbReference type="InterPro" id="IPR013324">
    <property type="entry name" value="RNA_pol_sigma_r3/r4-like"/>
</dbReference>
<reference evidence="4" key="1">
    <citation type="submission" date="2023-08" db="EMBL/GenBank/DDBJ databases">
        <authorList>
            <person name="Chen Y."/>
            <person name="Shah S."/>
            <person name="Dougan E. K."/>
            <person name="Thang M."/>
            <person name="Chan C."/>
        </authorList>
    </citation>
    <scope>NUCLEOTIDE SEQUENCE</scope>
</reference>
<dbReference type="GO" id="GO:0006352">
    <property type="term" value="P:DNA-templated transcription initiation"/>
    <property type="evidence" value="ECO:0007669"/>
    <property type="project" value="InterPro"/>
</dbReference>
<dbReference type="Pfam" id="PF20239">
    <property type="entry name" value="DUF6596"/>
    <property type="match status" value="1"/>
</dbReference>
<dbReference type="PANTHER" id="PTHR47756">
    <property type="entry name" value="BLL6612 PROTEIN-RELATED"/>
    <property type="match status" value="1"/>
</dbReference>
<proteinExistence type="predicted"/>
<evidence type="ECO:0000259" key="3">
    <source>
        <dbReference type="Pfam" id="PF20239"/>
    </source>
</evidence>
<dbReference type="PANTHER" id="PTHR47756:SF2">
    <property type="entry name" value="BLL6612 PROTEIN"/>
    <property type="match status" value="1"/>
</dbReference>
<protein>
    <recommendedName>
        <fullName evidence="6">RNA polymerase subunit sigma-70</fullName>
    </recommendedName>
</protein>
<evidence type="ECO:0000313" key="5">
    <source>
        <dbReference type="Proteomes" id="UP001178507"/>
    </source>
</evidence>